<feature type="compositionally biased region" description="Basic residues" evidence="1">
    <location>
        <begin position="19"/>
        <end position="31"/>
    </location>
</feature>
<dbReference type="EMBL" id="HBUF01379521">
    <property type="protein sequence ID" value="CAG6729678.1"/>
    <property type="molecule type" value="Transcribed_RNA"/>
</dbReference>
<name>A0A8D8YJN9_9HEMI</name>
<protein>
    <submittedName>
        <fullName evidence="2">Uncharacterized protein</fullName>
    </submittedName>
</protein>
<dbReference type="EMBL" id="HBUF01379520">
    <property type="protein sequence ID" value="CAG6729676.1"/>
    <property type="molecule type" value="Transcribed_RNA"/>
</dbReference>
<accession>A0A8D8YJN9</accession>
<feature type="compositionally biased region" description="Low complexity" evidence="1">
    <location>
        <begin position="32"/>
        <end position="66"/>
    </location>
</feature>
<evidence type="ECO:0000256" key="1">
    <source>
        <dbReference type="SAM" id="MobiDB-lite"/>
    </source>
</evidence>
<sequence>MRTTQRPTTGKPTNTTRKSSNKNKSSNKKTTPKTTTTTTTTTTPEPTTTTTEEPTTTPEPEPITINKTKRCKHGIHVTSKNNHSLPHKTTIKAKIIKIDPSIWPLGPKN</sequence>
<dbReference type="AlphaFoldDB" id="A0A8D8YJN9"/>
<proteinExistence type="predicted"/>
<feature type="compositionally biased region" description="Polar residues" evidence="1">
    <location>
        <begin position="1"/>
        <end position="10"/>
    </location>
</feature>
<organism evidence="2">
    <name type="scientific">Cacopsylla melanoneura</name>
    <dbReference type="NCBI Taxonomy" id="428564"/>
    <lineage>
        <taxon>Eukaryota</taxon>
        <taxon>Metazoa</taxon>
        <taxon>Ecdysozoa</taxon>
        <taxon>Arthropoda</taxon>
        <taxon>Hexapoda</taxon>
        <taxon>Insecta</taxon>
        <taxon>Pterygota</taxon>
        <taxon>Neoptera</taxon>
        <taxon>Paraneoptera</taxon>
        <taxon>Hemiptera</taxon>
        <taxon>Sternorrhyncha</taxon>
        <taxon>Psylloidea</taxon>
        <taxon>Psyllidae</taxon>
        <taxon>Psyllinae</taxon>
        <taxon>Cacopsylla</taxon>
    </lineage>
</organism>
<evidence type="ECO:0000313" key="2">
    <source>
        <dbReference type="EMBL" id="CAG6729676.1"/>
    </source>
</evidence>
<feature type="region of interest" description="Disordered" evidence="1">
    <location>
        <begin position="1"/>
        <end position="70"/>
    </location>
</feature>
<reference evidence="2" key="1">
    <citation type="submission" date="2021-05" db="EMBL/GenBank/DDBJ databases">
        <authorList>
            <person name="Alioto T."/>
            <person name="Alioto T."/>
            <person name="Gomez Garrido J."/>
        </authorList>
    </citation>
    <scope>NUCLEOTIDE SEQUENCE</scope>
</reference>